<organism evidence="1 2">
    <name type="scientific">Russula earlei</name>
    <dbReference type="NCBI Taxonomy" id="71964"/>
    <lineage>
        <taxon>Eukaryota</taxon>
        <taxon>Fungi</taxon>
        <taxon>Dikarya</taxon>
        <taxon>Basidiomycota</taxon>
        <taxon>Agaricomycotina</taxon>
        <taxon>Agaricomycetes</taxon>
        <taxon>Russulales</taxon>
        <taxon>Russulaceae</taxon>
        <taxon>Russula</taxon>
    </lineage>
</organism>
<evidence type="ECO:0000313" key="1">
    <source>
        <dbReference type="EMBL" id="KAI9451440.1"/>
    </source>
</evidence>
<accession>A0ACC0TY02</accession>
<proteinExistence type="predicted"/>
<name>A0ACC0TY02_9AGAM</name>
<keyword evidence="2" id="KW-1185">Reference proteome</keyword>
<comment type="caution">
    <text evidence="1">The sequence shown here is derived from an EMBL/GenBank/DDBJ whole genome shotgun (WGS) entry which is preliminary data.</text>
</comment>
<evidence type="ECO:0000313" key="2">
    <source>
        <dbReference type="Proteomes" id="UP001207468"/>
    </source>
</evidence>
<dbReference type="EMBL" id="JAGFNK010000376">
    <property type="protein sequence ID" value="KAI9451440.1"/>
    <property type="molecule type" value="Genomic_DNA"/>
</dbReference>
<protein>
    <submittedName>
        <fullName evidence="1">Uncharacterized protein</fullName>
    </submittedName>
</protein>
<sequence length="704" mass="76476">MASVDHINAALQWTSTELLAGQWLWHDLITLMLYDAELTCTDPTSLRGSSTGRAQSSSEGAAATAHADDTNSDNGGDNDGDGGEAHVGGHDAPSMQAVLLANMAVRGGMDLTTPASTGKVAIAYNMHFNLAWEFQFLYKPLTTLQLPPFSTINKPPCLALLPPLLNNLRLLHIKLSVLVTLWAVLNSIGHLLAPQLPDNLFNFKDKSIITYQLIWLLKWLPFNQCLLLHNSIDKLLPLLFLPLLLSHSAAPGSGSTSAAAASIYGSHSGSVSTPDLATNPRFPLPHPNRQYQHLPADLATQLAALPPPQQQRGQHVPAPAILTAPISSSPSMSRFSLPVPPPQNRGHHIPAPIDCPVNLPPAPAPAPAPPTPSPPSSPVPSPPPSPSSAPPSPLPYPHAQVYPEDPLPQPQLPPPQAMPMAQRPFDPTWAIHDLKDLTIQCSFCKALHWLDEHLTNSSKRTPKFGMCCLSGKIALPALHPCPPELYNLLTGQDPTSKAFCLHILSYNNALAFTSVGRQVDHSVYQGQGPWVFKLHGELIHRIGSLLPPEGPDAAAPSYAQLYIYDPDQALHMRMAHPANSHLHQNTMQTLQDMLHYYNAPDAAINEIAAIIPGDGDEPRHSQDIILHLREGPLQRISDTHPFYPSLRYVLLFPTGQLGWFPNIPYQNVQGGPAQRKLTVELSSSRARDKLEDESIDVQDSVGKK</sequence>
<gene>
    <name evidence="1" type="ORF">F5148DRAFT_1290133</name>
</gene>
<reference evidence="1" key="1">
    <citation type="submission" date="2021-03" db="EMBL/GenBank/DDBJ databases">
        <title>Evolutionary priming and transition to the ectomycorrhizal habit in an iconic lineage of mushroom-forming fungi: is preadaptation a requirement?</title>
        <authorList>
            <consortium name="DOE Joint Genome Institute"/>
            <person name="Looney B.P."/>
            <person name="Miyauchi S."/>
            <person name="Morin E."/>
            <person name="Drula E."/>
            <person name="Courty P.E."/>
            <person name="Chicoki N."/>
            <person name="Fauchery L."/>
            <person name="Kohler A."/>
            <person name="Kuo A."/>
            <person name="LaButti K."/>
            <person name="Pangilinan J."/>
            <person name="Lipzen A."/>
            <person name="Riley R."/>
            <person name="Andreopoulos W."/>
            <person name="He G."/>
            <person name="Johnson J."/>
            <person name="Barry K.W."/>
            <person name="Grigoriev I.V."/>
            <person name="Nagy L."/>
            <person name="Hibbett D."/>
            <person name="Henrissat B."/>
            <person name="Matheny P.B."/>
            <person name="Labbe J."/>
            <person name="Martin A.F."/>
        </authorList>
    </citation>
    <scope>NUCLEOTIDE SEQUENCE</scope>
    <source>
        <strain evidence="1">BPL698</strain>
    </source>
</reference>
<dbReference type="Proteomes" id="UP001207468">
    <property type="component" value="Unassembled WGS sequence"/>
</dbReference>